<feature type="binding site" evidence="13">
    <location>
        <position position="90"/>
    </location>
    <ligand>
        <name>Zn(2+)</name>
        <dbReference type="ChEBI" id="CHEBI:29105"/>
    </ligand>
</feature>
<evidence type="ECO:0000313" key="16">
    <source>
        <dbReference type="Proteomes" id="UP000010119"/>
    </source>
</evidence>
<dbReference type="GO" id="GO:2001295">
    <property type="term" value="P:malonyl-CoA biosynthetic process"/>
    <property type="evidence" value="ECO:0007669"/>
    <property type="project" value="UniProtKB-UniRule"/>
</dbReference>
<evidence type="ECO:0000256" key="6">
    <source>
        <dbReference type="ARBA" id="ARBA00022771"/>
    </source>
</evidence>
<proteinExistence type="inferred from homology"/>
<evidence type="ECO:0000256" key="13">
    <source>
        <dbReference type="HAMAP-Rule" id="MF_01395"/>
    </source>
</evidence>
<evidence type="ECO:0000256" key="9">
    <source>
        <dbReference type="ARBA" id="ARBA00022840"/>
    </source>
</evidence>
<keyword evidence="13" id="KW-0963">Cytoplasm</keyword>
<evidence type="ECO:0000256" key="3">
    <source>
        <dbReference type="ARBA" id="ARBA00022679"/>
    </source>
</evidence>
<comment type="caution">
    <text evidence="15">The sequence shown here is derived from an EMBL/GenBank/DDBJ whole genome shotgun (WGS) entry which is preliminary data.</text>
</comment>
<dbReference type="AlphaFoldDB" id="D7UYW6"/>
<keyword evidence="11 13" id="KW-0275">Fatty acid biosynthesis</keyword>
<comment type="subcellular location">
    <subcellularLocation>
        <location evidence="1 13">Cytoplasm</location>
    </subcellularLocation>
</comment>
<gene>
    <name evidence="13 15" type="primary">accD</name>
    <name evidence="15" type="ORF">HMPREF0556_12218</name>
</gene>
<dbReference type="GO" id="GO:0003989">
    <property type="term" value="F:acetyl-CoA carboxylase activity"/>
    <property type="evidence" value="ECO:0007669"/>
    <property type="project" value="InterPro"/>
</dbReference>
<dbReference type="GO" id="GO:0005524">
    <property type="term" value="F:ATP binding"/>
    <property type="evidence" value="ECO:0007669"/>
    <property type="project" value="UniProtKB-KW"/>
</dbReference>
<keyword evidence="2 13" id="KW-0444">Lipid biosynthesis</keyword>
<evidence type="ECO:0000256" key="8">
    <source>
        <dbReference type="ARBA" id="ARBA00022833"/>
    </source>
</evidence>
<keyword evidence="10 13" id="KW-0443">Lipid metabolism</keyword>
<dbReference type="GO" id="GO:0008270">
    <property type="term" value="F:zinc ion binding"/>
    <property type="evidence" value="ECO:0007669"/>
    <property type="project" value="UniProtKB-UniRule"/>
</dbReference>
<evidence type="ECO:0000256" key="11">
    <source>
        <dbReference type="ARBA" id="ARBA00023160"/>
    </source>
</evidence>
<feature type="binding site" evidence="13">
    <location>
        <position position="112"/>
    </location>
    <ligand>
        <name>Zn(2+)</name>
        <dbReference type="ChEBI" id="CHEBI:29105"/>
    </ligand>
</feature>
<dbReference type="PANTHER" id="PTHR42995">
    <property type="entry name" value="ACETYL-COENZYME A CARBOXYLASE CARBOXYL TRANSFERASE SUBUNIT BETA, CHLOROPLASTIC"/>
    <property type="match status" value="1"/>
</dbReference>
<dbReference type="GO" id="GO:0016743">
    <property type="term" value="F:carboxyl- or carbamoyltransferase activity"/>
    <property type="evidence" value="ECO:0007669"/>
    <property type="project" value="UniProtKB-UniRule"/>
</dbReference>
<keyword evidence="8 13" id="KW-0862">Zinc</keyword>
<feature type="domain" description="CoA carboxyltransferase N-terminal" evidence="14">
    <location>
        <begin position="86"/>
        <end position="350"/>
    </location>
</feature>
<dbReference type="PROSITE" id="PS50980">
    <property type="entry name" value="COA_CT_NTER"/>
    <property type="match status" value="1"/>
</dbReference>
<dbReference type="EMBL" id="ACCR02000005">
    <property type="protein sequence ID" value="EFI83533.1"/>
    <property type="molecule type" value="Genomic_DNA"/>
</dbReference>
<keyword evidence="3 13" id="KW-0808">Transferase</keyword>
<dbReference type="PANTHER" id="PTHR42995:SF5">
    <property type="entry name" value="ACETYL-COENZYME A CARBOXYLASE CARBOXYL TRANSFERASE SUBUNIT BETA, CHLOROPLASTIC"/>
    <property type="match status" value="1"/>
</dbReference>
<comment type="catalytic activity">
    <reaction evidence="13">
        <text>N(6)-carboxybiotinyl-L-lysyl-[protein] + acetyl-CoA = N(6)-biotinyl-L-lysyl-[protein] + malonyl-CoA</text>
        <dbReference type="Rhea" id="RHEA:54728"/>
        <dbReference type="Rhea" id="RHEA-COMP:10505"/>
        <dbReference type="Rhea" id="RHEA-COMP:10506"/>
        <dbReference type="ChEBI" id="CHEBI:57288"/>
        <dbReference type="ChEBI" id="CHEBI:57384"/>
        <dbReference type="ChEBI" id="CHEBI:83144"/>
        <dbReference type="ChEBI" id="CHEBI:83145"/>
        <dbReference type="EC" id="2.1.3.15"/>
    </reaction>
</comment>
<feature type="binding site" evidence="13">
    <location>
        <position position="109"/>
    </location>
    <ligand>
        <name>Zn(2+)</name>
        <dbReference type="ChEBI" id="CHEBI:29105"/>
    </ligand>
</feature>
<comment type="similarity">
    <text evidence="13">Belongs to the AccD/PCCB family.</text>
</comment>
<evidence type="ECO:0000256" key="2">
    <source>
        <dbReference type="ARBA" id="ARBA00022516"/>
    </source>
</evidence>
<dbReference type="InterPro" id="IPR000438">
    <property type="entry name" value="Acetyl_CoA_COase_Trfase_b_su"/>
</dbReference>
<evidence type="ECO:0000259" key="14">
    <source>
        <dbReference type="PROSITE" id="PS50980"/>
    </source>
</evidence>
<protein>
    <recommendedName>
        <fullName evidence="13">Acetyl-coenzyme A carboxylase carboxyl transferase subunit beta</fullName>
        <shortName evidence="13">ACCase subunit beta</shortName>
        <shortName evidence="13">Acetyl-CoA carboxylase carboxyltransferase subunit beta</shortName>
        <ecNumber evidence="13">2.1.3.15</ecNumber>
    </recommendedName>
</protein>
<dbReference type="Pfam" id="PF17848">
    <property type="entry name" value="Zn_ribbon_ACC"/>
    <property type="match status" value="1"/>
</dbReference>
<dbReference type="InterPro" id="IPR034733">
    <property type="entry name" value="AcCoA_carboxyl_beta"/>
</dbReference>
<dbReference type="Proteomes" id="UP000010119">
    <property type="component" value="Unassembled WGS sequence"/>
</dbReference>
<keyword evidence="5 13" id="KW-0547">Nucleotide-binding</keyword>
<dbReference type="PRINTS" id="PR01070">
    <property type="entry name" value="ACCCTRFRASEB"/>
</dbReference>
<keyword evidence="15" id="KW-0436">Ligase</keyword>
<comment type="subunit">
    <text evidence="13">Acetyl-CoA carboxylase is a heterohexamer composed of biotin carboxyl carrier protein (AccB), biotin carboxylase (AccC) and two subunits each of ACCase subunit alpha (AccA) and ACCase subunit beta (AccD).</text>
</comment>
<evidence type="ECO:0000256" key="7">
    <source>
        <dbReference type="ARBA" id="ARBA00022832"/>
    </source>
</evidence>
<dbReference type="InterPro" id="IPR041010">
    <property type="entry name" value="Znf-ACC"/>
</dbReference>
<evidence type="ECO:0000256" key="10">
    <source>
        <dbReference type="ARBA" id="ARBA00023098"/>
    </source>
</evidence>
<dbReference type="HOGENOM" id="CLU_015486_1_1_9"/>
<keyword evidence="6 13" id="KW-0863">Zinc-finger</keyword>
<dbReference type="InterPro" id="IPR029045">
    <property type="entry name" value="ClpP/crotonase-like_dom_sf"/>
</dbReference>
<dbReference type="GO" id="GO:0006633">
    <property type="term" value="P:fatty acid biosynthetic process"/>
    <property type="evidence" value="ECO:0007669"/>
    <property type="project" value="UniProtKB-KW"/>
</dbReference>
<dbReference type="SUPFAM" id="SSF52096">
    <property type="entry name" value="ClpP/crotonase"/>
    <property type="match status" value="1"/>
</dbReference>
<evidence type="ECO:0000256" key="5">
    <source>
        <dbReference type="ARBA" id="ARBA00022741"/>
    </source>
</evidence>
<feature type="binding site" evidence="13">
    <location>
        <position position="93"/>
    </location>
    <ligand>
        <name>Zn(2+)</name>
        <dbReference type="ChEBI" id="CHEBI:29105"/>
    </ligand>
</feature>
<dbReference type="Gene3D" id="3.90.226.10">
    <property type="entry name" value="2-enoyl-CoA Hydratase, Chain A, domain 1"/>
    <property type="match status" value="1"/>
</dbReference>
<evidence type="ECO:0000313" key="15">
    <source>
        <dbReference type="EMBL" id="EFI83533.1"/>
    </source>
</evidence>
<dbReference type="STRING" id="525367.HMPREF0556_12218"/>
<dbReference type="Pfam" id="PF01039">
    <property type="entry name" value="Carboxyl_trans"/>
    <property type="match status" value="1"/>
</dbReference>
<comment type="function">
    <text evidence="12 13">Component of the acetyl coenzyme A carboxylase (ACC) complex. Biotin carboxylase (BC) catalyzes the carboxylation of biotin on its carrier protein (BCCP) and then the CO(2) group is transferred by the transcarboxylase to acetyl-CoA to form malonyl-CoA.</text>
</comment>
<keyword evidence="9 13" id="KW-0067">ATP-binding</keyword>
<keyword evidence="4 13" id="KW-0479">Metal-binding</keyword>
<keyword evidence="16" id="KW-1185">Reference proteome</keyword>
<name>D7UYW6_LISGR</name>
<reference evidence="15" key="1">
    <citation type="submission" date="2010-06" db="EMBL/GenBank/DDBJ databases">
        <authorList>
            <person name="Muzny D."/>
            <person name="Qin X."/>
            <person name="Buhay C."/>
            <person name="Dugan-Rocha S."/>
            <person name="Ding Y."/>
            <person name="Chen G."/>
            <person name="Hawes A."/>
            <person name="Holder M."/>
            <person name="Jhangiani S."/>
            <person name="Johnson A."/>
            <person name="Khan Z."/>
            <person name="Li Z."/>
            <person name="Liu W."/>
            <person name="Liu X."/>
            <person name="Perez L."/>
            <person name="Shen H."/>
            <person name="Wang Q."/>
            <person name="Watt J."/>
            <person name="Xi L."/>
            <person name="Xin Y."/>
            <person name="Zhou J."/>
            <person name="Deng J."/>
            <person name="Jiang H."/>
            <person name="Liu Y."/>
            <person name="Qu J."/>
            <person name="Song X.-Z."/>
            <person name="Zhang L."/>
            <person name="Villasana D."/>
            <person name="Johnson A."/>
            <person name="Liu J."/>
            <person name="Liyanage D."/>
            <person name="Lorensuhewa L."/>
            <person name="Robinson T."/>
            <person name="Song A."/>
            <person name="Song B.-B."/>
            <person name="Dinh H."/>
            <person name="Thornton R."/>
            <person name="Coyle M."/>
            <person name="Francisco L."/>
            <person name="Jackson L."/>
            <person name="Javaid M."/>
            <person name="Korchina V."/>
            <person name="Kovar C."/>
            <person name="Mata R."/>
            <person name="Mathew T."/>
            <person name="Ngo R."/>
            <person name="Nguyen L."/>
            <person name="Nguyen N."/>
            <person name="Okwuonu G."/>
            <person name="Ongeri F."/>
            <person name="Pham C."/>
            <person name="Simmons D."/>
            <person name="Wilczek-Boney K."/>
            <person name="Hale W."/>
            <person name="Jakkamsetti A."/>
            <person name="Pham P."/>
            <person name="Ruth R."/>
            <person name="San Lucas F."/>
            <person name="Warren J."/>
            <person name="Zhang J."/>
            <person name="Zhao Z."/>
            <person name="Zhou C."/>
            <person name="Zhu D."/>
            <person name="Lee S."/>
            <person name="Bess C."/>
            <person name="Blankenburg K."/>
            <person name="Forbes L."/>
            <person name="Fu Q."/>
            <person name="Gubbala S."/>
            <person name="Hirani K."/>
            <person name="Jayaseelan J.C."/>
            <person name="Lara F."/>
            <person name="Munidasa M."/>
            <person name="Palculict T."/>
            <person name="Patil S."/>
            <person name="Pu L.-L."/>
            <person name="Saada N."/>
            <person name="Tang L."/>
            <person name="Weissenberger G."/>
            <person name="Zhu Y."/>
            <person name="Hemphill L."/>
            <person name="Shang Y."/>
            <person name="Youmans B."/>
            <person name="Ayvaz T."/>
            <person name="Ross M."/>
            <person name="Santibanez J."/>
            <person name="Aqrawi P."/>
            <person name="Gross S."/>
            <person name="Joshi V."/>
            <person name="Fowler G."/>
            <person name="Nazareth L."/>
            <person name="Reid J."/>
            <person name="Worley K."/>
            <person name="Petrosino J."/>
            <person name="Highlander S."/>
            <person name="Gibbs R."/>
        </authorList>
    </citation>
    <scope>NUCLEOTIDE SEQUENCE [LARGE SCALE GENOMIC DNA]</scope>
    <source>
        <strain evidence="15">DSM 20601</strain>
    </source>
</reference>
<dbReference type="HAMAP" id="MF_01395">
    <property type="entry name" value="AcetylCoA_CT_beta"/>
    <property type="match status" value="1"/>
</dbReference>
<evidence type="ECO:0000256" key="4">
    <source>
        <dbReference type="ARBA" id="ARBA00022723"/>
    </source>
</evidence>
<feature type="zinc finger region" description="C4-type" evidence="13">
    <location>
        <begin position="90"/>
        <end position="112"/>
    </location>
</feature>
<accession>D7UYW6</accession>
<dbReference type="eggNOG" id="COG0777">
    <property type="taxonomic scope" value="Bacteria"/>
</dbReference>
<dbReference type="UniPathway" id="UPA00655">
    <property type="reaction ID" value="UER00711"/>
</dbReference>
<sequence length="350" mass="39025">MFISEEKSWYWCEHQARPFHAEGRHCCLAEISFCLKKYHALIRFKIIESVMGRFFSLLGDLFTKPKKRKYASVSASGAKTEVPEGIMTKCPDCKKIMYTKELQKNKMVCSHCGYHHPIGAMARIEMLVDEGSFQALDADLTTANPLGFDDYMDRIEKDKKKTGLNEAIVTGHAKLDGVPFVVAVMDSRFRMASMGSVVGEKILRAVEEADRTKEAFIIFTASGGARMQEGMISLMQMAKTSAAFKRFSNHGGLAITVMTHPTTGGVSASFASLGDFNFAEPKALIGFAGRRVIEQTVREELPEDFQTAEFLLKHGQLDDVISRLDMNEKLAFILQVHAPKNEEVGEQDGE</sequence>
<dbReference type="EC" id="2.1.3.15" evidence="13"/>
<evidence type="ECO:0000256" key="12">
    <source>
        <dbReference type="ARBA" id="ARBA00025280"/>
    </source>
</evidence>
<comment type="cofactor">
    <cofactor evidence="13">
        <name>Zn(2+)</name>
        <dbReference type="ChEBI" id="CHEBI:29105"/>
    </cofactor>
    <text evidence="13">Binds 1 zinc ion per subunit.</text>
</comment>
<evidence type="ECO:0000256" key="1">
    <source>
        <dbReference type="ARBA" id="ARBA00004496"/>
    </source>
</evidence>
<keyword evidence="7 13" id="KW-0276">Fatty acid metabolism</keyword>
<comment type="pathway">
    <text evidence="13">Lipid metabolism; malonyl-CoA biosynthesis; malonyl-CoA from acetyl-CoA: step 1/1.</text>
</comment>
<dbReference type="InterPro" id="IPR011762">
    <property type="entry name" value="COA_CT_N"/>
</dbReference>
<organism evidence="15 16">
    <name type="scientific">Listeria grayi DSM 20601</name>
    <dbReference type="NCBI Taxonomy" id="525367"/>
    <lineage>
        <taxon>Bacteria</taxon>
        <taxon>Bacillati</taxon>
        <taxon>Bacillota</taxon>
        <taxon>Bacilli</taxon>
        <taxon>Bacillales</taxon>
        <taxon>Listeriaceae</taxon>
        <taxon>Listeria</taxon>
    </lineage>
</organism>
<dbReference type="GO" id="GO:0009317">
    <property type="term" value="C:acetyl-CoA carboxylase complex"/>
    <property type="evidence" value="ECO:0007669"/>
    <property type="project" value="InterPro"/>
</dbReference>
<dbReference type="NCBIfam" id="TIGR00515">
    <property type="entry name" value="accD"/>
    <property type="match status" value="1"/>
</dbReference>